<sequence length="258" mass="28361">MTMQMLCLKNADTPRVKRWGLWLAACVLSHAQIGFAADSPLPDSAFEALQKQAQQWAANHPSFQGKQVQVVPVDPRITVQNCQQNLQFEQPFPNQPALRVRCAQPAWQLFVNVNTGQATAPLNRASPSAPALYKVLVSKELLKRGTVIKPDMFSYADMPAAGMENQIISDTKLLKNMELVRDLTPNTPLRSYDVKTAVLVKRGHEVQLTAGEGQGFSITMRAEALQDGGLGEQIRLKNVESGRSIYGVITGPNAAKLR</sequence>
<dbReference type="Proteomes" id="UP000251341">
    <property type="component" value="Unassembled WGS sequence"/>
</dbReference>
<dbReference type="Pfam" id="PF13144">
    <property type="entry name" value="ChapFlgA"/>
    <property type="match status" value="1"/>
</dbReference>
<dbReference type="Gene3D" id="2.30.30.760">
    <property type="match status" value="1"/>
</dbReference>
<name>A0A315EV25_9BURK</name>
<feature type="signal peptide" evidence="4">
    <location>
        <begin position="1"/>
        <end position="36"/>
    </location>
</feature>
<keyword evidence="6" id="KW-0969">Cilium</keyword>
<organism evidence="6 7">
    <name type="scientific">Limnohabitans curvus</name>
    <dbReference type="NCBI Taxonomy" id="323423"/>
    <lineage>
        <taxon>Bacteria</taxon>
        <taxon>Pseudomonadati</taxon>
        <taxon>Pseudomonadota</taxon>
        <taxon>Betaproteobacteria</taxon>
        <taxon>Burkholderiales</taxon>
        <taxon>Comamonadaceae</taxon>
        <taxon>Limnohabitans</taxon>
    </lineage>
</organism>
<evidence type="ECO:0000256" key="3">
    <source>
        <dbReference type="ARBA" id="ARBA00022764"/>
    </source>
</evidence>
<dbReference type="GO" id="GO:0042597">
    <property type="term" value="C:periplasmic space"/>
    <property type="evidence" value="ECO:0007669"/>
    <property type="project" value="UniProtKB-SubCell"/>
</dbReference>
<evidence type="ECO:0000313" key="7">
    <source>
        <dbReference type="Proteomes" id="UP000251341"/>
    </source>
</evidence>
<evidence type="ECO:0000256" key="2">
    <source>
        <dbReference type="ARBA" id="ARBA00022729"/>
    </source>
</evidence>
<comment type="caution">
    <text evidence="6">The sequence shown here is derived from an EMBL/GenBank/DDBJ whole genome shotgun (WGS) entry which is preliminary data.</text>
</comment>
<dbReference type="EMBL" id="NESP01000001">
    <property type="protein sequence ID" value="PUE59812.1"/>
    <property type="molecule type" value="Genomic_DNA"/>
</dbReference>
<protein>
    <submittedName>
        <fullName evidence="6">Flagella basal body P-ring formation protein FlgA</fullName>
    </submittedName>
</protein>
<evidence type="ECO:0000313" key="6">
    <source>
        <dbReference type="EMBL" id="PUE59812.1"/>
    </source>
</evidence>
<accession>A0A315EV25</accession>
<dbReference type="PANTHER" id="PTHR36307:SF1">
    <property type="entry name" value="FLAGELLA BASAL BODY P-RING FORMATION PROTEIN FLGA"/>
    <property type="match status" value="1"/>
</dbReference>
<dbReference type="SMART" id="SM00858">
    <property type="entry name" value="SAF"/>
    <property type="match status" value="1"/>
</dbReference>
<keyword evidence="3" id="KW-0574">Periplasm</keyword>
<keyword evidence="2 4" id="KW-0732">Signal</keyword>
<feature type="domain" description="SAF" evidence="5">
    <location>
        <begin position="133"/>
        <end position="195"/>
    </location>
</feature>
<gene>
    <name evidence="6" type="ORF">B9Z44_09630</name>
</gene>
<dbReference type="NCBIfam" id="TIGR03170">
    <property type="entry name" value="flgA_cterm"/>
    <property type="match status" value="1"/>
</dbReference>
<proteinExistence type="predicted"/>
<evidence type="ECO:0000259" key="5">
    <source>
        <dbReference type="SMART" id="SM00858"/>
    </source>
</evidence>
<dbReference type="InterPro" id="IPR013974">
    <property type="entry name" value="SAF"/>
</dbReference>
<keyword evidence="6" id="KW-0966">Cell projection</keyword>
<evidence type="ECO:0000256" key="4">
    <source>
        <dbReference type="SAM" id="SignalP"/>
    </source>
</evidence>
<evidence type="ECO:0000256" key="1">
    <source>
        <dbReference type="ARBA" id="ARBA00004418"/>
    </source>
</evidence>
<reference evidence="6 7" key="1">
    <citation type="submission" date="2017-04" db="EMBL/GenBank/DDBJ databases">
        <title>Unexpected and diverse lifestyles within the genus Limnohabitans.</title>
        <authorList>
            <person name="Kasalicky V."/>
            <person name="Mehrshad M."/>
            <person name="Andrei S.-A."/>
            <person name="Salcher M."/>
            <person name="Kratochvilova H."/>
            <person name="Simek K."/>
            <person name="Ghai R."/>
        </authorList>
    </citation>
    <scope>NUCLEOTIDE SEQUENCE [LARGE SCALE GENOMIC DNA]</scope>
    <source>
        <strain evidence="6 7">MWH-C5</strain>
    </source>
</reference>
<dbReference type="InterPro" id="IPR017585">
    <property type="entry name" value="SAF_FlgA"/>
</dbReference>
<dbReference type="InterPro" id="IPR039246">
    <property type="entry name" value="Flagellar_FlgA"/>
</dbReference>
<dbReference type="GO" id="GO:0044780">
    <property type="term" value="P:bacterial-type flagellum assembly"/>
    <property type="evidence" value="ECO:0007669"/>
    <property type="project" value="InterPro"/>
</dbReference>
<comment type="subcellular location">
    <subcellularLocation>
        <location evidence="1">Periplasm</location>
    </subcellularLocation>
</comment>
<dbReference type="AlphaFoldDB" id="A0A315EV25"/>
<keyword evidence="7" id="KW-1185">Reference proteome</keyword>
<dbReference type="Gene3D" id="3.90.1210.10">
    <property type="entry name" value="Antifreeze-like/N-acetylneuraminic acid synthase C-terminal domain"/>
    <property type="match status" value="1"/>
</dbReference>
<feature type="chain" id="PRO_5016447683" evidence="4">
    <location>
        <begin position="37"/>
        <end position="258"/>
    </location>
</feature>
<keyword evidence="6" id="KW-0282">Flagellum</keyword>
<dbReference type="PANTHER" id="PTHR36307">
    <property type="entry name" value="FLAGELLA BASAL BODY P-RING FORMATION PROTEIN FLGA"/>
    <property type="match status" value="1"/>
</dbReference>
<dbReference type="CDD" id="cd11614">
    <property type="entry name" value="SAF_CpaB_FlgA_like"/>
    <property type="match status" value="1"/>
</dbReference>